<evidence type="ECO:0000256" key="1">
    <source>
        <dbReference type="SAM" id="Phobius"/>
    </source>
</evidence>
<dbReference type="EMBL" id="MLCA01000008">
    <property type="protein sequence ID" value="MEE7492030.1"/>
    <property type="molecule type" value="Genomic_DNA"/>
</dbReference>
<dbReference type="CDD" id="cd03392">
    <property type="entry name" value="PAP2_like_2"/>
    <property type="match status" value="1"/>
</dbReference>
<dbReference type="Gene3D" id="1.20.144.10">
    <property type="entry name" value="Phosphatidic acid phosphatase type 2/haloperoxidase"/>
    <property type="match status" value="2"/>
</dbReference>
<dbReference type="InterPro" id="IPR000326">
    <property type="entry name" value="PAP2/HPO"/>
</dbReference>
<dbReference type="SUPFAM" id="SSF48317">
    <property type="entry name" value="Acid phosphatase/Vanadium-dependent haloperoxidase"/>
    <property type="match status" value="1"/>
</dbReference>
<evidence type="ECO:0000313" key="4">
    <source>
        <dbReference type="Proteomes" id="UP001355206"/>
    </source>
</evidence>
<dbReference type="SMART" id="SM00014">
    <property type="entry name" value="acidPPc"/>
    <property type="match status" value="1"/>
</dbReference>
<reference evidence="3 4" key="1">
    <citation type="journal article" date="2012" name="Genet. Mol. Biol.">
        <title>Analysis of 16S rRNA and mxaF genes revealing insights into Methylobacterium niche-specific plant association.</title>
        <authorList>
            <person name="Dourado M.N."/>
            <person name="Andreote F.D."/>
            <person name="Dini-Andreote F."/>
            <person name="Conti R."/>
            <person name="Araujo J.M."/>
            <person name="Araujo W.L."/>
        </authorList>
    </citation>
    <scope>NUCLEOTIDE SEQUENCE [LARGE SCALE GENOMIC DNA]</scope>
    <source>
        <strain evidence="3 4">TC3-10</strain>
    </source>
</reference>
<feature type="transmembrane region" description="Helical" evidence="1">
    <location>
        <begin position="121"/>
        <end position="142"/>
    </location>
</feature>
<comment type="caution">
    <text evidence="3">The sequence shown here is derived from an EMBL/GenBank/DDBJ whole genome shotgun (WGS) entry which is preliminary data.</text>
</comment>
<feature type="domain" description="Phosphatidic acid phosphatase type 2/haloperoxidase" evidence="2">
    <location>
        <begin position="117"/>
        <end position="233"/>
    </location>
</feature>
<dbReference type="RefSeq" id="WP_331302590.1">
    <property type="nucleotide sequence ID" value="NZ_MLCA01000008.1"/>
</dbReference>
<keyword evidence="1" id="KW-0812">Transmembrane</keyword>
<feature type="transmembrane region" description="Helical" evidence="1">
    <location>
        <begin position="218"/>
        <end position="239"/>
    </location>
</feature>
<feature type="transmembrane region" description="Helical" evidence="1">
    <location>
        <begin position="191"/>
        <end position="212"/>
    </location>
</feature>
<sequence length="254" mass="27411">MTSSSRRAIASRGTSAAEDTSRWARLGRLDFGLIGALFLVFVLAAGFGLLAEEVMEGDTARFDLATITAMRTPGDLADPLGPPWVEEMGRDVTALGSYSFLGFVLVAAVIYLVLIRKRGLAWLMAACVLGGMALSTLLKYGIDRPRPDFPHTARVFTPGFPSGHATLSTIVFLTLGALLARAEPDPRIKTFLVGVAVFLTVMVGLSRMYLGVHYPSDVIAGWCIGSAWALLCWTVALWLQRRGQVEGRVENPPP</sequence>
<keyword evidence="4" id="KW-1185">Reference proteome</keyword>
<evidence type="ECO:0000313" key="3">
    <source>
        <dbReference type="EMBL" id="MEE7492030.1"/>
    </source>
</evidence>
<proteinExistence type="predicted"/>
<accession>A0ABU7TQN5</accession>
<dbReference type="Pfam" id="PF01569">
    <property type="entry name" value="PAP2"/>
    <property type="match status" value="1"/>
</dbReference>
<dbReference type="PANTHER" id="PTHR14969:SF13">
    <property type="entry name" value="AT30094P"/>
    <property type="match status" value="1"/>
</dbReference>
<dbReference type="Proteomes" id="UP001355206">
    <property type="component" value="Unassembled WGS sequence"/>
</dbReference>
<organism evidence="3 4">
    <name type="scientific">Methylobacterium oryzae</name>
    <dbReference type="NCBI Taxonomy" id="334852"/>
    <lineage>
        <taxon>Bacteria</taxon>
        <taxon>Pseudomonadati</taxon>
        <taxon>Pseudomonadota</taxon>
        <taxon>Alphaproteobacteria</taxon>
        <taxon>Hyphomicrobiales</taxon>
        <taxon>Methylobacteriaceae</taxon>
        <taxon>Methylobacterium</taxon>
    </lineage>
</organism>
<feature type="transmembrane region" description="Helical" evidence="1">
    <location>
        <begin position="95"/>
        <end position="114"/>
    </location>
</feature>
<name>A0ABU7TQN5_9HYPH</name>
<feature type="transmembrane region" description="Helical" evidence="1">
    <location>
        <begin position="31"/>
        <end position="51"/>
    </location>
</feature>
<dbReference type="InterPro" id="IPR036938">
    <property type="entry name" value="PAP2/HPO_sf"/>
</dbReference>
<feature type="transmembrane region" description="Helical" evidence="1">
    <location>
        <begin position="162"/>
        <end position="179"/>
    </location>
</feature>
<evidence type="ECO:0000259" key="2">
    <source>
        <dbReference type="SMART" id="SM00014"/>
    </source>
</evidence>
<keyword evidence="1" id="KW-1133">Transmembrane helix</keyword>
<keyword evidence="1" id="KW-0472">Membrane</keyword>
<protein>
    <submittedName>
        <fullName evidence="3">Phosphoesterase</fullName>
    </submittedName>
</protein>
<dbReference type="PANTHER" id="PTHR14969">
    <property type="entry name" value="SPHINGOSINE-1-PHOSPHATE PHOSPHOHYDROLASE"/>
    <property type="match status" value="1"/>
</dbReference>
<gene>
    <name evidence="3" type="ORF">MOTC310_16740</name>
</gene>